<dbReference type="OrthoDB" id="3687641at2759"/>
<keyword evidence="2" id="KW-0472">Membrane</keyword>
<sequence length="309" mass="35193">MNNGSQSSSSSEADWQSEKDNILPDTKHIPFPSHRPSNRSIILIIFSIITTNLLTNILTYYLTKTSTLSLYSQDLPSSKPSSSPILPPSSTNLFPFSLENLPSPHPHPPINSLQQPPLNHTSIYSAPPSPAVDRAWNELGVKDQIFLLPDSLGREIGLDPRKHVLAPENSLGEGVGAGFGVFVQGLHDMHCLNELRRALYFNKPCYREYENDELTPEWSRQSHIRHCLDNIRERIQCSADTGVIPTVWVNEEENYPLFGWQEHKCQSYEALMEWFRNWHESDEAKKIDWTTKLKAPSDVIFTDFGRLEQ</sequence>
<name>A0A8H6RFF7_9PEZI</name>
<keyword evidence="2" id="KW-0812">Transmembrane</keyword>
<evidence type="ECO:0000313" key="3">
    <source>
        <dbReference type="EMBL" id="KAF7189737.1"/>
    </source>
</evidence>
<organism evidence="3 4">
    <name type="scientific">Pseudocercospora fuligena</name>
    <dbReference type="NCBI Taxonomy" id="685502"/>
    <lineage>
        <taxon>Eukaryota</taxon>
        <taxon>Fungi</taxon>
        <taxon>Dikarya</taxon>
        <taxon>Ascomycota</taxon>
        <taxon>Pezizomycotina</taxon>
        <taxon>Dothideomycetes</taxon>
        <taxon>Dothideomycetidae</taxon>
        <taxon>Mycosphaerellales</taxon>
        <taxon>Mycosphaerellaceae</taxon>
        <taxon>Pseudocercospora</taxon>
    </lineage>
</organism>
<comment type="similarity">
    <text evidence="1">Belongs to the ustYa family.</text>
</comment>
<protein>
    <submittedName>
        <fullName evidence="3">Uncharacterized protein</fullName>
    </submittedName>
</protein>
<feature type="non-terminal residue" evidence="3">
    <location>
        <position position="1"/>
    </location>
</feature>
<evidence type="ECO:0000256" key="2">
    <source>
        <dbReference type="SAM" id="Phobius"/>
    </source>
</evidence>
<dbReference type="Pfam" id="PF11807">
    <property type="entry name" value="UstYa"/>
    <property type="match status" value="1"/>
</dbReference>
<keyword evidence="2" id="KW-1133">Transmembrane helix</keyword>
<evidence type="ECO:0000313" key="4">
    <source>
        <dbReference type="Proteomes" id="UP000660729"/>
    </source>
</evidence>
<gene>
    <name evidence="3" type="ORF">HII31_08844</name>
</gene>
<dbReference type="AlphaFoldDB" id="A0A8H6RFF7"/>
<dbReference type="PANTHER" id="PTHR33365:SF13">
    <property type="entry name" value="TAT PATHWAY SIGNAL SEQUENCE"/>
    <property type="match status" value="1"/>
</dbReference>
<feature type="transmembrane region" description="Helical" evidence="2">
    <location>
        <begin position="41"/>
        <end position="62"/>
    </location>
</feature>
<dbReference type="PANTHER" id="PTHR33365">
    <property type="entry name" value="YALI0B05434P"/>
    <property type="match status" value="1"/>
</dbReference>
<dbReference type="InterPro" id="IPR021765">
    <property type="entry name" value="UstYa-like"/>
</dbReference>
<evidence type="ECO:0000256" key="1">
    <source>
        <dbReference type="ARBA" id="ARBA00035112"/>
    </source>
</evidence>
<reference evidence="3" key="1">
    <citation type="submission" date="2020-04" db="EMBL/GenBank/DDBJ databases">
        <title>Draft genome resource of the tomato pathogen Pseudocercospora fuligena.</title>
        <authorList>
            <person name="Zaccaron A."/>
        </authorList>
    </citation>
    <scope>NUCLEOTIDE SEQUENCE</scope>
    <source>
        <strain evidence="3">PF001</strain>
    </source>
</reference>
<dbReference type="GO" id="GO:0043386">
    <property type="term" value="P:mycotoxin biosynthetic process"/>
    <property type="evidence" value="ECO:0007669"/>
    <property type="project" value="InterPro"/>
</dbReference>
<dbReference type="Proteomes" id="UP000660729">
    <property type="component" value="Unassembled WGS sequence"/>
</dbReference>
<proteinExistence type="inferred from homology"/>
<comment type="caution">
    <text evidence="3">The sequence shown here is derived from an EMBL/GenBank/DDBJ whole genome shotgun (WGS) entry which is preliminary data.</text>
</comment>
<dbReference type="EMBL" id="JABCIY010000178">
    <property type="protein sequence ID" value="KAF7189737.1"/>
    <property type="molecule type" value="Genomic_DNA"/>
</dbReference>
<accession>A0A8H6RFF7</accession>
<keyword evidence="4" id="KW-1185">Reference proteome</keyword>